<protein>
    <submittedName>
        <fullName evidence="1">Uncharacterized protein</fullName>
    </submittedName>
</protein>
<reference evidence="1" key="1">
    <citation type="journal article" date="2020" name="Stud. Mycol.">
        <title>101 Dothideomycetes genomes: a test case for predicting lifestyles and emergence of pathogens.</title>
        <authorList>
            <person name="Haridas S."/>
            <person name="Albert R."/>
            <person name="Binder M."/>
            <person name="Bloem J."/>
            <person name="Labutti K."/>
            <person name="Salamov A."/>
            <person name="Andreopoulos B."/>
            <person name="Baker S."/>
            <person name="Barry K."/>
            <person name="Bills G."/>
            <person name="Bluhm B."/>
            <person name="Cannon C."/>
            <person name="Castanera R."/>
            <person name="Culley D."/>
            <person name="Daum C."/>
            <person name="Ezra D."/>
            <person name="Gonzalez J."/>
            <person name="Henrissat B."/>
            <person name="Kuo A."/>
            <person name="Liang C."/>
            <person name="Lipzen A."/>
            <person name="Lutzoni F."/>
            <person name="Magnuson J."/>
            <person name="Mondo S."/>
            <person name="Nolan M."/>
            <person name="Ohm R."/>
            <person name="Pangilinan J."/>
            <person name="Park H.-J."/>
            <person name="Ramirez L."/>
            <person name="Alfaro M."/>
            <person name="Sun H."/>
            <person name="Tritt A."/>
            <person name="Yoshinaga Y."/>
            <person name="Zwiers L.-H."/>
            <person name="Turgeon B."/>
            <person name="Goodwin S."/>
            <person name="Spatafora J."/>
            <person name="Crous P."/>
            <person name="Grigoriev I."/>
        </authorList>
    </citation>
    <scope>NUCLEOTIDE SEQUENCE</scope>
    <source>
        <strain evidence="1">ATCC 74209</strain>
    </source>
</reference>
<dbReference type="OrthoDB" id="9876299at2759"/>
<accession>A0A9P4JBJ4</accession>
<dbReference type="Proteomes" id="UP000799536">
    <property type="component" value="Unassembled WGS sequence"/>
</dbReference>
<dbReference type="EMBL" id="ML994429">
    <property type="protein sequence ID" value="KAF2196278.1"/>
    <property type="molecule type" value="Genomic_DNA"/>
</dbReference>
<gene>
    <name evidence="1" type="ORF">GQ43DRAFT_476475</name>
</gene>
<dbReference type="Gene3D" id="3.80.10.10">
    <property type="entry name" value="Ribonuclease Inhibitor"/>
    <property type="match status" value="1"/>
</dbReference>
<dbReference type="AlphaFoldDB" id="A0A9P4JBJ4"/>
<sequence>MVKLNYTKRRSEGIKLGEIIAKDLRKKIAPFISKSEDKRSTTPLELILPGRKLQDAGLREFVTDLTVGLTSSTRKPCFRLEEFNLANNELTVDALPLIASIVRASSSDLRNLSLSANVIKLNSLKDIEQWETFLNAFRNCKALRILDFTGNDFSNPQALETFTRVYASHPIVDPTEFGIPDEVPVTPIRESKISNRKASVSPPSSRATVPDVDMNGGYTFSRRCGLRSVPYMVFSNCSLTDAGALSLSYVLAHHYYPQLMCSQKPVSTATQLDEPTYGTYYWGLTYLPNEHLSENGLKLLSMAEDVRRELNSSFTEGEDLANSGIEIMRVDSKQNTPNKAYAYAMQNKRRPSIWSTNPSASHEDAEYTQAAADLDSLRRKVQRTLLDTNQTFEIWKAAFKLLLISRLLLVRPPKPKPDPEPHMLENPNYRSTIFSHFARNLFSCAQKVYWIPINLTLADDVNKLGPALPWVCGGQVITEETDLDVARLSTNEKAWALRPKLGKRTLKLLDSAYSEPENLGSLPRNIWKKIFTEALDIEGKLSGSQLDRIVEWSMARQTMVQEMELSGKARAVQMITMLEKMGAVSYDLPM</sequence>
<dbReference type="InterPro" id="IPR032675">
    <property type="entry name" value="LRR_dom_sf"/>
</dbReference>
<proteinExistence type="predicted"/>
<name>A0A9P4JBJ4_9PLEO</name>
<keyword evidence="2" id="KW-1185">Reference proteome</keyword>
<organism evidence="1 2">
    <name type="scientific">Delitschia confertaspora ATCC 74209</name>
    <dbReference type="NCBI Taxonomy" id="1513339"/>
    <lineage>
        <taxon>Eukaryota</taxon>
        <taxon>Fungi</taxon>
        <taxon>Dikarya</taxon>
        <taxon>Ascomycota</taxon>
        <taxon>Pezizomycotina</taxon>
        <taxon>Dothideomycetes</taxon>
        <taxon>Pleosporomycetidae</taxon>
        <taxon>Pleosporales</taxon>
        <taxon>Delitschiaceae</taxon>
        <taxon>Delitschia</taxon>
    </lineage>
</organism>
<evidence type="ECO:0000313" key="2">
    <source>
        <dbReference type="Proteomes" id="UP000799536"/>
    </source>
</evidence>
<comment type="caution">
    <text evidence="1">The sequence shown here is derived from an EMBL/GenBank/DDBJ whole genome shotgun (WGS) entry which is preliminary data.</text>
</comment>
<dbReference type="SUPFAM" id="SSF52047">
    <property type="entry name" value="RNI-like"/>
    <property type="match status" value="1"/>
</dbReference>
<evidence type="ECO:0000313" key="1">
    <source>
        <dbReference type="EMBL" id="KAF2196278.1"/>
    </source>
</evidence>